<dbReference type="InterPro" id="IPR011992">
    <property type="entry name" value="EF-hand-dom_pair"/>
</dbReference>
<dbReference type="Proteomes" id="UP000002274">
    <property type="component" value="Chromosome"/>
</dbReference>
<proteinExistence type="predicted"/>
<dbReference type="InterPro" id="IPR018247">
    <property type="entry name" value="EF_Hand_1_Ca_BS"/>
</dbReference>
<dbReference type="EMBL" id="CP000554">
    <property type="protein sequence ID" value="ABM78150.1"/>
    <property type="molecule type" value="Genomic_DNA"/>
</dbReference>
<reference evidence="2 3" key="1">
    <citation type="journal article" date="2007" name="PLoS Genet.">
        <title>Patterns and implications of gene gain and loss in the evolution of Prochlorococcus.</title>
        <authorList>
            <person name="Kettler G.C."/>
            <person name="Martiny A.C."/>
            <person name="Huang K."/>
            <person name="Zucker J."/>
            <person name="Coleman M.L."/>
            <person name="Rodrigue S."/>
            <person name="Chen F."/>
            <person name="Lapidus A."/>
            <person name="Ferriera S."/>
            <person name="Johnson J."/>
            <person name="Steglich C."/>
            <person name="Church G.M."/>
            <person name="Richardson P."/>
            <person name="Chisholm S.W."/>
        </authorList>
    </citation>
    <scope>NUCLEOTIDE SEQUENCE [LARGE SCALE GENOMIC DNA]</scope>
    <source>
        <strain evidence="2 3">MIT 9303</strain>
    </source>
</reference>
<dbReference type="Pfam" id="PF13202">
    <property type="entry name" value="EF-hand_5"/>
    <property type="match status" value="2"/>
</dbReference>
<dbReference type="InterPro" id="IPR002048">
    <property type="entry name" value="EF_hand_dom"/>
</dbReference>
<gene>
    <name evidence="2" type="ordered locus">P9303_14031</name>
</gene>
<evidence type="ECO:0000313" key="2">
    <source>
        <dbReference type="EMBL" id="ABM78150.1"/>
    </source>
</evidence>
<accession>A2C9J0</accession>
<dbReference type="PROSITE" id="PS50222">
    <property type="entry name" value="EF_HAND_2"/>
    <property type="match status" value="1"/>
</dbReference>
<dbReference type="HOGENOM" id="CLU_133251_0_0_3"/>
<name>A2C9J0_PROM3</name>
<dbReference type="AlphaFoldDB" id="A2C9J0"/>
<sequence>MTNQPRPPLCWPKSLESKVFRFITAGLISAGSLLNQTGAEAVPDGIEYYGQRMEAMFLRLDLNGDGRLDASEVGEKTYLIRRLNRKNSRGYLILEDLRPPGTHPNGKRLQRRFKQADIDGDGKLNRHEAQSIRWLTNNFNRLDLNNDSDITMEELWMLQRSLAPHPHPRKH</sequence>
<dbReference type="Gene3D" id="1.10.238.10">
    <property type="entry name" value="EF-hand"/>
    <property type="match status" value="1"/>
</dbReference>
<dbReference type="STRING" id="59922.P9303_14031"/>
<dbReference type="SUPFAM" id="SSF47473">
    <property type="entry name" value="EF-hand"/>
    <property type="match status" value="1"/>
</dbReference>
<evidence type="ECO:0000259" key="1">
    <source>
        <dbReference type="PROSITE" id="PS50222"/>
    </source>
</evidence>
<dbReference type="KEGG" id="pmf:P9303_14031"/>
<evidence type="ECO:0000313" key="3">
    <source>
        <dbReference type="Proteomes" id="UP000002274"/>
    </source>
</evidence>
<feature type="domain" description="EF-hand" evidence="1">
    <location>
        <begin position="48"/>
        <end position="83"/>
    </location>
</feature>
<dbReference type="BioCyc" id="PMAR59922:G1G80-1210-MONOMER"/>
<dbReference type="GO" id="GO:0005509">
    <property type="term" value="F:calcium ion binding"/>
    <property type="evidence" value="ECO:0007669"/>
    <property type="project" value="InterPro"/>
</dbReference>
<dbReference type="PROSITE" id="PS00018">
    <property type="entry name" value="EF_HAND_1"/>
    <property type="match status" value="1"/>
</dbReference>
<organism evidence="2 3">
    <name type="scientific">Prochlorococcus marinus (strain MIT 9303)</name>
    <dbReference type="NCBI Taxonomy" id="59922"/>
    <lineage>
        <taxon>Bacteria</taxon>
        <taxon>Bacillati</taxon>
        <taxon>Cyanobacteriota</taxon>
        <taxon>Cyanophyceae</taxon>
        <taxon>Synechococcales</taxon>
        <taxon>Prochlorococcaceae</taxon>
        <taxon>Prochlorococcus</taxon>
    </lineage>
</organism>
<protein>
    <recommendedName>
        <fullName evidence="1">EF-hand domain-containing protein</fullName>
    </recommendedName>
</protein>